<dbReference type="Proteomes" id="UP000198640">
    <property type="component" value="Unassembled WGS sequence"/>
</dbReference>
<dbReference type="AlphaFoldDB" id="A0A1H3HAY7"/>
<evidence type="ECO:0000313" key="2">
    <source>
        <dbReference type="Proteomes" id="UP000198640"/>
    </source>
</evidence>
<reference evidence="1 2" key="1">
    <citation type="submission" date="2016-10" db="EMBL/GenBank/DDBJ databases">
        <authorList>
            <person name="de Groot N.N."/>
        </authorList>
    </citation>
    <scope>NUCLEOTIDE SEQUENCE [LARGE SCALE GENOMIC DNA]</scope>
    <source>
        <strain evidence="1 2">Nm1</strain>
    </source>
</reference>
<name>A0A1H3HAY7_9PROT</name>
<sequence length="188" mass="21026">MNNARIAFLILCALPVTGCITPPDVVMLDRKTVLEEQASGELYALENELRELVLLPKGVDYTRGQLSDASADLSRTSLSVISEVHALLRLDSEFLDDLLVRRCVGEARSGLIVETTATCAGRTAARRISATVQRVNRARRQLWEWMHSQQPDRSLDEIRNSWRQHHLAAVVCGGQIEDEDGAWMVKQC</sequence>
<dbReference type="STRING" id="44576.SAMN05421881_101915"/>
<accession>A0A1H3HAY7</accession>
<organism evidence="1 2">
    <name type="scientific">Nitrosomonas halophila</name>
    <dbReference type="NCBI Taxonomy" id="44576"/>
    <lineage>
        <taxon>Bacteria</taxon>
        <taxon>Pseudomonadati</taxon>
        <taxon>Pseudomonadota</taxon>
        <taxon>Betaproteobacteria</taxon>
        <taxon>Nitrosomonadales</taxon>
        <taxon>Nitrosomonadaceae</taxon>
        <taxon>Nitrosomonas</taxon>
    </lineage>
</organism>
<dbReference type="EMBL" id="FNOY01000019">
    <property type="protein sequence ID" value="SDY12641.1"/>
    <property type="molecule type" value="Genomic_DNA"/>
</dbReference>
<dbReference type="RefSeq" id="WP_176973955.1">
    <property type="nucleotide sequence ID" value="NZ_FNOY01000019.1"/>
</dbReference>
<keyword evidence="2" id="KW-1185">Reference proteome</keyword>
<proteinExistence type="predicted"/>
<gene>
    <name evidence="1" type="ORF">SAMN05421881_101915</name>
</gene>
<evidence type="ECO:0000313" key="1">
    <source>
        <dbReference type="EMBL" id="SDY12641.1"/>
    </source>
</evidence>
<evidence type="ECO:0008006" key="3">
    <source>
        <dbReference type="Google" id="ProtNLM"/>
    </source>
</evidence>
<protein>
    <recommendedName>
        <fullName evidence="3">DUF1318 domain-containing protein</fullName>
    </recommendedName>
</protein>